<reference evidence="2 3" key="1">
    <citation type="submission" date="2011-10" db="EMBL/GenBank/DDBJ databases">
        <authorList>
            <person name="Genoscope - CEA"/>
        </authorList>
    </citation>
    <scope>NUCLEOTIDE SEQUENCE [LARGE SCALE GENOMIC DNA]</scope>
    <source>
        <strain evidence="2 3">RCC 1105</strain>
    </source>
</reference>
<evidence type="ECO:0000313" key="2">
    <source>
        <dbReference type="EMBL" id="CCO16602.1"/>
    </source>
</evidence>
<evidence type="ECO:0000313" key="3">
    <source>
        <dbReference type="Proteomes" id="UP000198341"/>
    </source>
</evidence>
<sequence length="362" mass="40754">MHAEAYMAAINPAKVSNQAATSSSDSSNDFDFESLGEGTAPSLNPNDYKEFKESYSEQALMNNRNEEDETEYHAENDVEGNLDLSSKATTHEILEALSDQSIADDAEEQIESIADGEEIADKDGFVVEHDHGDPNGHRCKPLVGLRGLETLRKNEKRLKEAHERGLNRDELKKNPEGLLEREAAYIDAEETRIGYENCLTTVMPTLLKTTDFTATIRCETKTAHENFNKYRRDALKNKQWYDELPERGRFSHTRGTVSKKAGKVIALYNGYAVCVKETIPTLHLHLMDLHKVAKNKDDTHHLIERPKYDPRGIYKTNGKPSGGNAGLERSVKEAFHLFSTKDENGNKKKGNTKKGSRRMKSL</sequence>
<accession>K8EEQ5</accession>
<protein>
    <submittedName>
        <fullName evidence="2">Uncharacterized protein</fullName>
    </submittedName>
</protein>
<feature type="compositionally biased region" description="Basic and acidic residues" evidence="1">
    <location>
        <begin position="336"/>
        <end position="346"/>
    </location>
</feature>
<dbReference type="KEGG" id="bpg:Bathy05g03600"/>
<evidence type="ECO:0000256" key="1">
    <source>
        <dbReference type="SAM" id="MobiDB-lite"/>
    </source>
</evidence>
<feature type="region of interest" description="Disordered" evidence="1">
    <location>
        <begin position="336"/>
        <end position="362"/>
    </location>
</feature>
<feature type="compositionally biased region" description="Basic residues" evidence="1">
    <location>
        <begin position="347"/>
        <end position="362"/>
    </location>
</feature>
<keyword evidence="3" id="KW-1185">Reference proteome</keyword>
<dbReference type="RefSeq" id="XP_007513044.1">
    <property type="nucleotide sequence ID" value="XM_007512982.1"/>
</dbReference>
<feature type="region of interest" description="Disordered" evidence="1">
    <location>
        <begin position="1"/>
        <end position="48"/>
    </location>
</feature>
<name>K8EEQ5_9CHLO</name>
<dbReference type="EMBL" id="FO082274">
    <property type="protein sequence ID" value="CCO16602.1"/>
    <property type="molecule type" value="Genomic_DNA"/>
</dbReference>
<dbReference type="GeneID" id="19015863"/>
<dbReference type="Proteomes" id="UP000198341">
    <property type="component" value="Chromosome 5"/>
</dbReference>
<proteinExistence type="predicted"/>
<gene>
    <name evidence="2" type="ORF">Bathy05g03600</name>
</gene>
<organism evidence="2 3">
    <name type="scientific">Bathycoccus prasinos</name>
    <dbReference type="NCBI Taxonomy" id="41875"/>
    <lineage>
        <taxon>Eukaryota</taxon>
        <taxon>Viridiplantae</taxon>
        <taxon>Chlorophyta</taxon>
        <taxon>Mamiellophyceae</taxon>
        <taxon>Mamiellales</taxon>
        <taxon>Bathycoccaceae</taxon>
        <taxon>Bathycoccus</taxon>
    </lineage>
</organism>
<dbReference type="AlphaFoldDB" id="K8EEQ5"/>